<dbReference type="PANTHER" id="PTHR35807">
    <property type="entry name" value="TRANSCRIPTIONAL REGULATOR REDD-RELATED"/>
    <property type="match status" value="1"/>
</dbReference>
<feature type="DNA-binding region" description="OmpR/PhoB-type" evidence="5">
    <location>
        <begin position="1"/>
        <end position="82"/>
    </location>
</feature>
<feature type="domain" description="OmpR/PhoB-type" evidence="7">
    <location>
        <begin position="1"/>
        <end position="82"/>
    </location>
</feature>
<accession>A0AAD1HQQ4</accession>
<proteinExistence type="inferred from homology"/>
<keyword evidence="4" id="KW-0804">Transcription</keyword>
<keyword evidence="9" id="KW-1185">Reference proteome</keyword>
<dbReference type="AlphaFoldDB" id="A0AAD1HQQ4"/>
<dbReference type="PROSITE" id="PS51755">
    <property type="entry name" value="OMPR_PHOB"/>
    <property type="match status" value="1"/>
</dbReference>
<dbReference type="Pfam" id="PF00486">
    <property type="entry name" value="Trans_reg_C"/>
    <property type="match status" value="1"/>
</dbReference>
<dbReference type="Pfam" id="PF03704">
    <property type="entry name" value="BTAD"/>
    <property type="match status" value="1"/>
</dbReference>
<dbReference type="KEGG" id="maic:MAIC_37060"/>
<dbReference type="SUPFAM" id="SSF48452">
    <property type="entry name" value="TPR-like"/>
    <property type="match status" value="1"/>
</dbReference>
<evidence type="ECO:0000313" key="8">
    <source>
        <dbReference type="EMBL" id="BBX08903.1"/>
    </source>
</evidence>
<dbReference type="Pfam" id="PF13191">
    <property type="entry name" value="AAA_16"/>
    <property type="match status" value="1"/>
</dbReference>
<comment type="similarity">
    <text evidence="1">Belongs to the AfsR/DnrI/RedD regulatory family.</text>
</comment>
<dbReference type="SUPFAM" id="SSF46894">
    <property type="entry name" value="C-terminal effector domain of the bipartite response regulators"/>
    <property type="match status" value="1"/>
</dbReference>
<dbReference type="InterPro" id="IPR005158">
    <property type="entry name" value="BTAD"/>
</dbReference>
<evidence type="ECO:0000256" key="4">
    <source>
        <dbReference type="ARBA" id="ARBA00023163"/>
    </source>
</evidence>
<dbReference type="Proteomes" id="UP000467327">
    <property type="component" value="Chromosome"/>
</dbReference>
<dbReference type="GO" id="GO:0003677">
    <property type="term" value="F:DNA binding"/>
    <property type="evidence" value="ECO:0007669"/>
    <property type="project" value="UniProtKB-UniRule"/>
</dbReference>
<dbReference type="PANTHER" id="PTHR35807:SF1">
    <property type="entry name" value="TRANSCRIPTIONAL REGULATOR REDD"/>
    <property type="match status" value="1"/>
</dbReference>
<name>A0AAD1HQQ4_9MYCO</name>
<evidence type="ECO:0000256" key="2">
    <source>
        <dbReference type="ARBA" id="ARBA00023015"/>
    </source>
</evidence>
<keyword evidence="2" id="KW-0805">Transcription regulation</keyword>
<feature type="compositionally biased region" description="Low complexity" evidence="6">
    <location>
        <begin position="240"/>
        <end position="253"/>
    </location>
</feature>
<protein>
    <recommendedName>
        <fullName evidence="7">OmpR/PhoB-type domain-containing protein</fullName>
    </recommendedName>
</protein>
<evidence type="ECO:0000313" key="9">
    <source>
        <dbReference type="Proteomes" id="UP000467327"/>
    </source>
</evidence>
<dbReference type="GO" id="GO:0006355">
    <property type="term" value="P:regulation of DNA-templated transcription"/>
    <property type="evidence" value="ECO:0007669"/>
    <property type="project" value="InterPro"/>
</dbReference>
<dbReference type="InterPro" id="IPR011990">
    <property type="entry name" value="TPR-like_helical_dom_sf"/>
</dbReference>
<evidence type="ECO:0000256" key="5">
    <source>
        <dbReference type="PROSITE-ProRule" id="PRU01091"/>
    </source>
</evidence>
<dbReference type="InterPro" id="IPR016032">
    <property type="entry name" value="Sig_transdc_resp-reg_C-effctor"/>
</dbReference>
<dbReference type="SUPFAM" id="SSF52540">
    <property type="entry name" value="P-loop containing nucleoside triphosphate hydrolases"/>
    <property type="match status" value="1"/>
</dbReference>
<reference evidence="8 9" key="1">
    <citation type="journal article" date="2019" name="Emerg. Microbes Infect.">
        <title>Comprehensive subspecies identification of 175 nontuberculous mycobacteria species based on 7547 genomic profiles.</title>
        <authorList>
            <person name="Matsumoto Y."/>
            <person name="Kinjo T."/>
            <person name="Motooka D."/>
            <person name="Nabeya D."/>
            <person name="Jung N."/>
            <person name="Uechi K."/>
            <person name="Horii T."/>
            <person name="Iida T."/>
            <person name="Fujita J."/>
            <person name="Nakamura S."/>
        </authorList>
    </citation>
    <scope>NUCLEOTIDE SEQUENCE [LARGE SCALE GENOMIC DNA]</scope>
    <source>
        <strain evidence="8 9">JCM 6376</strain>
    </source>
</reference>
<organism evidence="8 9">
    <name type="scientific">Mycolicibacterium aichiense</name>
    <dbReference type="NCBI Taxonomy" id="1799"/>
    <lineage>
        <taxon>Bacteria</taxon>
        <taxon>Bacillati</taxon>
        <taxon>Actinomycetota</taxon>
        <taxon>Actinomycetes</taxon>
        <taxon>Mycobacteriales</taxon>
        <taxon>Mycobacteriaceae</taxon>
        <taxon>Mycolicibacterium</taxon>
    </lineage>
</organism>
<dbReference type="InterPro" id="IPR036388">
    <property type="entry name" value="WH-like_DNA-bd_sf"/>
</dbReference>
<dbReference type="InterPro" id="IPR051677">
    <property type="entry name" value="AfsR-DnrI-RedD_regulator"/>
</dbReference>
<feature type="region of interest" description="Disordered" evidence="6">
    <location>
        <begin position="239"/>
        <end position="265"/>
    </location>
</feature>
<keyword evidence="3 5" id="KW-0238">DNA-binding</keyword>
<dbReference type="InterPro" id="IPR027417">
    <property type="entry name" value="P-loop_NTPase"/>
</dbReference>
<dbReference type="SMART" id="SM00862">
    <property type="entry name" value="Trans_reg_C"/>
    <property type="match status" value="1"/>
</dbReference>
<dbReference type="CDD" id="cd15831">
    <property type="entry name" value="BTAD"/>
    <property type="match status" value="1"/>
</dbReference>
<sequence length="1085" mass="115281">MPVDVGGPRQRSLLARLALAKGQVVSVDRLIEDLWHGEPPPKALSALQAYVSHLRRVLEPDRARRAPAEIIVSAAPGYRLALPADSVDAWWFDERVRTAEAEPDPARRVELLTAALDQWAGEPYAEVSDAAWAIAEIARLTELQLAAIELRASAQLTLGHHSAVIDALERVVLEHPTREGAAAILATALYRAGRQAAALEVLRSTRDHLADELGLEPGRALRDLERDILRHAAHLDDDQPAALPLPATPAHAPNIAEPSAPHGRSRELAAIDAAAHDARLGGSRLVWVGGEAGAGKTTVTGAAAARLRAAGWTVAAGRCPEVDGAPPGWAWTEVLRHFSDSFAAADQQHIRALAPLLHEGDVDDQSTFWTAHAVADVIGRCATVQPVAVLLDDLHRTDGLTLELLRLVVHELQDRPVLVVATYRPSESETELAAARAALAVRTVAHLTIGGLGAEATTALAADCGLTDLTENESRLLHDRTGGNPLFVRELARLMMSEGLHTARVAVPTGVGDVLRRRLVRLPGATVTALRQAAVLGRDIDVDLLAELAQRDPDDVLEALEPAVLVGLLEEPGPGQVRFAHALVRDTLYEDTSLLRRSRLHAAVLDLLLARSTDPAALAYHAVAAATPASAAAAAELAMAAGRDADRVGAPAEAARQWQAAVRMLELANRAESGPPDVERTIDAYCGWVAASARVGDVVAARDALKEALPLADGSDERIARVLMAWDAPLIWRVRIDDHADADVVGPLQRVLRGELLPEVRVRLLTTLFAELEGADHDAALAASAEALTLARALYERDPQANGRLLCAALNARAYAALGPDLAPERERLTDEFLSVAEASAAVDYQAVAHWLAFLAAAGRSDLVAALDHVDLAVARAGTGQLAPLLTVLEVFTAQLNVLAGRIDDGERRYIAAGRQLAEQGTANGAQMGLVGRFTASLARGDLAPLADDLLAVHMYVSTSIADGAVLALMSAGREAEARQIWANQQPVERSYYWLAMMTLRAHAAVALGDADAATRCAEELQPFSGRMAGLDNGSLLTGPVDDALAAIAELLGDDAEARRYRAAAAALRTQLAAEAARLVDRVSR</sequence>
<dbReference type="GO" id="GO:0000160">
    <property type="term" value="P:phosphorelay signal transduction system"/>
    <property type="evidence" value="ECO:0007669"/>
    <property type="project" value="InterPro"/>
</dbReference>
<dbReference type="InterPro" id="IPR001867">
    <property type="entry name" value="OmpR/PhoB-type_DNA-bd"/>
</dbReference>
<evidence type="ECO:0000256" key="3">
    <source>
        <dbReference type="ARBA" id="ARBA00023125"/>
    </source>
</evidence>
<dbReference type="Gene3D" id="1.25.40.10">
    <property type="entry name" value="Tetratricopeptide repeat domain"/>
    <property type="match status" value="1"/>
</dbReference>
<evidence type="ECO:0000256" key="6">
    <source>
        <dbReference type="SAM" id="MobiDB-lite"/>
    </source>
</evidence>
<dbReference type="InterPro" id="IPR041664">
    <property type="entry name" value="AAA_16"/>
</dbReference>
<evidence type="ECO:0000256" key="1">
    <source>
        <dbReference type="ARBA" id="ARBA00005820"/>
    </source>
</evidence>
<evidence type="ECO:0000259" key="7">
    <source>
        <dbReference type="PROSITE" id="PS51755"/>
    </source>
</evidence>
<dbReference type="Gene3D" id="1.10.10.10">
    <property type="entry name" value="Winged helix-like DNA-binding domain superfamily/Winged helix DNA-binding domain"/>
    <property type="match status" value="1"/>
</dbReference>
<gene>
    <name evidence="8" type="ORF">MAIC_37060</name>
</gene>
<dbReference type="RefSeq" id="WP_232077162.1">
    <property type="nucleotide sequence ID" value="NZ_AP022561.1"/>
</dbReference>
<dbReference type="EMBL" id="AP022561">
    <property type="protein sequence ID" value="BBX08903.1"/>
    <property type="molecule type" value="Genomic_DNA"/>
</dbReference>
<dbReference type="SMART" id="SM01043">
    <property type="entry name" value="BTAD"/>
    <property type="match status" value="1"/>
</dbReference>